<protein>
    <recommendedName>
        <fullName evidence="3">Tubulin/FtsZ GTPase domain-containing protein</fullName>
    </recommendedName>
</protein>
<dbReference type="EMBL" id="SPHZ02000006">
    <property type="protein sequence ID" value="KAF0913972.1"/>
    <property type="molecule type" value="Genomic_DNA"/>
</dbReference>
<comment type="caution">
    <text evidence="1">The sequence shown here is derived from an EMBL/GenBank/DDBJ whole genome shotgun (WGS) entry which is preliminary data.</text>
</comment>
<dbReference type="SUPFAM" id="SSF52490">
    <property type="entry name" value="Tubulin nucleotide-binding domain-like"/>
    <property type="match status" value="1"/>
</dbReference>
<organism evidence="1 2">
    <name type="scientific">Oryza meyeriana var. granulata</name>
    <dbReference type="NCBI Taxonomy" id="110450"/>
    <lineage>
        <taxon>Eukaryota</taxon>
        <taxon>Viridiplantae</taxon>
        <taxon>Streptophyta</taxon>
        <taxon>Embryophyta</taxon>
        <taxon>Tracheophyta</taxon>
        <taxon>Spermatophyta</taxon>
        <taxon>Magnoliopsida</taxon>
        <taxon>Liliopsida</taxon>
        <taxon>Poales</taxon>
        <taxon>Poaceae</taxon>
        <taxon>BOP clade</taxon>
        <taxon>Oryzoideae</taxon>
        <taxon>Oryzeae</taxon>
        <taxon>Oryzinae</taxon>
        <taxon>Oryza</taxon>
        <taxon>Oryza meyeriana</taxon>
    </lineage>
</organism>
<dbReference type="InterPro" id="IPR036525">
    <property type="entry name" value="Tubulin/FtsZ_GTPase_sf"/>
</dbReference>
<accession>A0A6G1DP41</accession>
<evidence type="ECO:0000313" key="1">
    <source>
        <dbReference type="EMBL" id="KAF0913972.1"/>
    </source>
</evidence>
<proteinExistence type="predicted"/>
<evidence type="ECO:0008006" key="3">
    <source>
        <dbReference type="Google" id="ProtNLM"/>
    </source>
</evidence>
<evidence type="ECO:0000313" key="2">
    <source>
        <dbReference type="Proteomes" id="UP000479710"/>
    </source>
</evidence>
<keyword evidence="2" id="KW-1185">Reference proteome</keyword>
<dbReference type="OrthoDB" id="5833119at2759"/>
<sequence length="76" mass="8127">MRPPAAASSRIDATVRSSPYVFGQSSAGNFVFGQSGVGNNWAKGHYTEGAARRLRTVTASKVGFFISYLSSNHQIC</sequence>
<reference evidence="1 2" key="1">
    <citation type="submission" date="2019-11" db="EMBL/GenBank/DDBJ databases">
        <title>Whole genome sequence of Oryza granulata.</title>
        <authorList>
            <person name="Li W."/>
        </authorList>
    </citation>
    <scope>NUCLEOTIDE SEQUENCE [LARGE SCALE GENOMIC DNA]</scope>
    <source>
        <strain evidence="2">cv. Menghai</strain>
        <tissue evidence="1">Leaf</tissue>
    </source>
</reference>
<dbReference type="AlphaFoldDB" id="A0A6G1DP41"/>
<dbReference type="Proteomes" id="UP000479710">
    <property type="component" value="Unassembled WGS sequence"/>
</dbReference>
<name>A0A6G1DP41_9ORYZ</name>
<gene>
    <name evidence="1" type="ORF">E2562_025383</name>
</gene>
<dbReference type="Gene3D" id="3.40.50.1440">
    <property type="entry name" value="Tubulin/FtsZ, GTPase domain"/>
    <property type="match status" value="1"/>
</dbReference>